<reference evidence="1 2" key="1">
    <citation type="journal article" date="2019" name="Nat. Microbiol.">
        <title>Mediterranean grassland soil C-N compound turnover is dependent on rainfall and depth, and is mediated by genomically divergent microorganisms.</title>
        <authorList>
            <person name="Diamond S."/>
            <person name="Andeer P.F."/>
            <person name="Li Z."/>
            <person name="Crits-Christoph A."/>
            <person name="Burstein D."/>
            <person name="Anantharaman K."/>
            <person name="Lane K.R."/>
            <person name="Thomas B.C."/>
            <person name="Pan C."/>
            <person name="Northen T.R."/>
            <person name="Banfield J.F."/>
        </authorList>
    </citation>
    <scope>NUCLEOTIDE SEQUENCE [LARGE SCALE GENOMIC DNA]</scope>
    <source>
        <strain evidence="1">WS_8</strain>
    </source>
</reference>
<dbReference type="SUPFAM" id="SSF53335">
    <property type="entry name" value="S-adenosyl-L-methionine-dependent methyltransferases"/>
    <property type="match status" value="1"/>
</dbReference>
<name>A0A538TPE6_UNCEI</name>
<dbReference type="InterPro" id="IPR029063">
    <property type="entry name" value="SAM-dependent_MTases_sf"/>
</dbReference>
<dbReference type="Proteomes" id="UP000316609">
    <property type="component" value="Unassembled WGS sequence"/>
</dbReference>
<organism evidence="1 2">
    <name type="scientific">Eiseniibacteriota bacterium</name>
    <dbReference type="NCBI Taxonomy" id="2212470"/>
    <lineage>
        <taxon>Bacteria</taxon>
        <taxon>Candidatus Eiseniibacteriota</taxon>
    </lineage>
</organism>
<gene>
    <name evidence="1" type="ORF">E6K78_07610</name>
</gene>
<accession>A0A538TPE6</accession>
<evidence type="ECO:0000313" key="1">
    <source>
        <dbReference type="EMBL" id="TMQ65484.1"/>
    </source>
</evidence>
<keyword evidence="1" id="KW-0808">Transferase</keyword>
<dbReference type="EMBL" id="VBOY01000070">
    <property type="protein sequence ID" value="TMQ65484.1"/>
    <property type="molecule type" value="Genomic_DNA"/>
</dbReference>
<sequence length="178" mass="20461">MPTSEHWQIPHVLDALVAERPDTLLDVGAGYGKYGCLAREYASPSRVDAVDVVAPRFPCYDHCYLGDLRRLDTLLPADAPRYDLALLIDVIEHLEKQEGHRLVGELLGRARRVLIATPCGFRAQEVAGKPFETHRSGWLPWDFWGRYRVHRLRVFAGHRTRFLRRPRLWQILALVSGR</sequence>
<dbReference type="GO" id="GO:0032259">
    <property type="term" value="P:methylation"/>
    <property type="evidence" value="ECO:0007669"/>
    <property type="project" value="UniProtKB-KW"/>
</dbReference>
<dbReference type="AlphaFoldDB" id="A0A538TPE6"/>
<protein>
    <submittedName>
        <fullName evidence="1">Class I SAM-dependent methyltransferase</fullName>
    </submittedName>
</protein>
<proteinExistence type="predicted"/>
<evidence type="ECO:0000313" key="2">
    <source>
        <dbReference type="Proteomes" id="UP000316609"/>
    </source>
</evidence>
<dbReference type="Gene3D" id="3.40.50.150">
    <property type="entry name" value="Vaccinia Virus protein VP39"/>
    <property type="match status" value="1"/>
</dbReference>
<keyword evidence="1" id="KW-0489">Methyltransferase</keyword>
<dbReference type="GO" id="GO:0008168">
    <property type="term" value="F:methyltransferase activity"/>
    <property type="evidence" value="ECO:0007669"/>
    <property type="project" value="UniProtKB-KW"/>
</dbReference>
<comment type="caution">
    <text evidence="1">The sequence shown here is derived from an EMBL/GenBank/DDBJ whole genome shotgun (WGS) entry which is preliminary data.</text>
</comment>